<dbReference type="InterPro" id="IPR018034">
    <property type="entry name" value="Kri1"/>
</dbReference>
<feature type="compositionally biased region" description="Basic and acidic residues" evidence="3">
    <location>
        <begin position="117"/>
        <end position="129"/>
    </location>
</feature>
<feature type="compositionally biased region" description="Basic and acidic residues" evidence="3">
    <location>
        <begin position="151"/>
        <end position="160"/>
    </location>
</feature>
<feature type="region of interest" description="Disordered" evidence="3">
    <location>
        <begin position="574"/>
        <end position="680"/>
    </location>
</feature>
<proteinExistence type="inferred from homology"/>
<reference evidence="5" key="1">
    <citation type="submission" date="2014-12" db="EMBL/GenBank/DDBJ databases">
        <title>Insight into the proteome of Arion vulgaris.</title>
        <authorList>
            <person name="Aradska J."/>
            <person name="Bulat T."/>
            <person name="Smidak R."/>
            <person name="Sarate P."/>
            <person name="Gangsoo J."/>
            <person name="Sialana F."/>
            <person name="Bilban M."/>
            <person name="Lubec G."/>
        </authorList>
    </citation>
    <scope>NUCLEOTIDE SEQUENCE</scope>
    <source>
        <tissue evidence="5">Skin</tissue>
    </source>
</reference>
<dbReference type="InterPro" id="IPR024626">
    <property type="entry name" value="Kri1-like_C"/>
</dbReference>
<protein>
    <recommendedName>
        <fullName evidence="2">Protein KRI1 homolog</fullName>
    </recommendedName>
</protein>
<evidence type="ECO:0000313" key="5">
    <source>
        <dbReference type="EMBL" id="CEK83254.1"/>
    </source>
</evidence>
<feature type="non-terminal residue" evidence="5">
    <location>
        <position position="782"/>
    </location>
</feature>
<organism evidence="5">
    <name type="scientific">Arion vulgaris</name>
    <dbReference type="NCBI Taxonomy" id="1028688"/>
    <lineage>
        <taxon>Eukaryota</taxon>
        <taxon>Metazoa</taxon>
        <taxon>Spiralia</taxon>
        <taxon>Lophotrochozoa</taxon>
        <taxon>Mollusca</taxon>
        <taxon>Gastropoda</taxon>
        <taxon>Heterobranchia</taxon>
        <taxon>Euthyneura</taxon>
        <taxon>Panpulmonata</taxon>
        <taxon>Eupulmonata</taxon>
        <taxon>Stylommatophora</taxon>
        <taxon>Helicina</taxon>
        <taxon>Arionoidea</taxon>
        <taxon>Arionidae</taxon>
        <taxon>Arion</taxon>
    </lineage>
</organism>
<dbReference type="Pfam" id="PF05178">
    <property type="entry name" value="Kri1"/>
    <property type="match status" value="1"/>
</dbReference>
<evidence type="ECO:0000256" key="1">
    <source>
        <dbReference type="ARBA" id="ARBA00007473"/>
    </source>
</evidence>
<feature type="compositionally biased region" description="Basic residues" evidence="3">
    <location>
        <begin position="741"/>
        <end position="750"/>
    </location>
</feature>
<dbReference type="GO" id="GO:0030686">
    <property type="term" value="C:90S preribosome"/>
    <property type="evidence" value="ECO:0007669"/>
    <property type="project" value="TreeGrafter"/>
</dbReference>
<feature type="compositionally biased region" description="Polar residues" evidence="3">
    <location>
        <begin position="594"/>
        <end position="604"/>
    </location>
</feature>
<feature type="compositionally biased region" description="Basic and acidic residues" evidence="3">
    <location>
        <begin position="280"/>
        <end position="304"/>
    </location>
</feature>
<evidence type="ECO:0000256" key="2">
    <source>
        <dbReference type="ARBA" id="ARBA00017294"/>
    </source>
</evidence>
<evidence type="ECO:0000256" key="3">
    <source>
        <dbReference type="SAM" id="MobiDB-lite"/>
    </source>
</evidence>
<feature type="compositionally biased region" description="Acidic residues" evidence="3">
    <location>
        <begin position="246"/>
        <end position="266"/>
    </location>
</feature>
<feature type="compositionally biased region" description="Basic and acidic residues" evidence="3">
    <location>
        <begin position="184"/>
        <end position="204"/>
    </location>
</feature>
<evidence type="ECO:0000259" key="4">
    <source>
        <dbReference type="Pfam" id="PF12936"/>
    </source>
</evidence>
<feature type="region of interest" description="Disordered" evidence="3">
    <location>
        <begin position="49"/>
        <end position="69"/>
    </location>
</feature>
<accession>A0A0B7AQF2</accession>
<gene>
    <name evidence="5" type="primary">ORF136091</name>
</gene>
<dbReference type="GO" id="GO:0005730">
    <property type="term" value="C:nucleolus"/>
    <property type="evidence" value="ECO:0007669"/>
    <property type="project" value="TreeGrafter"/>
</dbReference>
<feature type="region of interest" description="Disordered" evidence="3">
    <location>
        <begin position="239"/>
        <end position="339"/>
    </location>
</feature>
<feature type="compositionally biased region" description="Basic and acidic residues" evidence="3">
    <location>
        <begin position="424"/>
        <end position="443"/>
    </location>
</feature>
<feature type="region of interest" description="Disordered" evidence="3">
    <location>
        <begin position="117"/>
        <end position="206"/>
    </location>
</feature>
<feature type="region of interest" description="Disordered" evidence="3">
    <location>
        <begin position="736"/>
        <end position="755"/>
    </location>
</feature>
<feature type="compositionally biased region" description="Basic and acidic residues" evidence="3">
    <location>
        <begin position="760"/>
        <end position="776"/>
    </location>
</feature>
<feature type="domain" description="Kri1-like C-terminal" evidence="4">
    <location>
        <begin position="508"/>
        <end position="589"/>
    </location>
</feature>
<feature type="non-terminal residue" evidence="5">
    <location>
        <position position="1"/>
    </location>
</feature>
<dbReference type="PANTHER" id="PTHR14490:SF5">
    <property type="entry name" value="PROTEIN KRI1 HOMOLOG"/>
    <property type="match status" value="1"/>
</dbReference>
<dbReference type="PANTHER" id="PTHR14490">
    <property type="entry name" value="ZINC FINGER, ZZ TYPE"/>
    <property type="match status" value="1"/>
</dbReference>
<comment type="similarity">
    <text evidence="1">Belongs to the KRI1 family.</text>
</comment>
<dbReference type="EMBL" id="HACG01036389">
    <property type="protein sequence ID" value="CEK83254.1"/>
    <property type="molecule type" value="Transcribed_RNA"/>
</dbReference>
<feature type="region of interest" description="Disordered" evidence="3">
    <location>
        <begin position="400"/>
        <end position="457"/>
    </location>
</feature>
<feature type="compositionally biased region" description="Acidic residues" evidence="3">
    <location>
        <begin position="163"/>
        <end position="172"/>
    </location>
</feature>
<dbReference type="GO" id="GO:0000447">
    <property type="term" value="P:endonucleolytic cleavage in ITS1 to separate SSU-rRNA from 5.8S rRNA and LSU-rRNA from tricistronic rRNA transcript (SSU-rRNA, 5.8S rRNA, LSU-rRNA)"/>
    <property type="evidence" value="ECO:0007669"/>
    <property type="project" value="TreeGrafter"/>
</dbReference>
<dbReference type="Pfam" id="PF12936">
    <property type="entry name" value="Kri1_C"/>
    <property type="match status" value="1"/>
</dbReference>
<feature type="region of interest" description="Disordered" evidence="3">
    <location>
        <begin position="760"/>
        <end position="782"/>
    </location>
</feature>
<sequence>QTVNTKTACSMDLLGSSDEDEQVSFKINENYAKNYDGWRKKEERQKLIDRYGDVSSSDSSSEEEEIRSTPQLDKDWLRAFAVVRFQQPRLYKKGEKFFHDEVKPVVKHKEKATTLKDHERKFILEKGGVESDDETKPVQPQGKSYFEEQEEIKNSFKDAVADSSDDDDDDGGGENSGLLMRRQKTTEEQKKEENEYLEWIKGERDELDDKEAAAELAPLKEYWNNPGLSENERVLRDYILNNGYMDQEDSETEKEEEEEEQDDGGDAADPSNFDVEEEFLEKAEKYEHKYNFRHEEPGCDEIKSYPRVIETSVRTKDNRRADQRKRKMDKKKSEREQRREEIRLLQKLQREEKMEKLEILRKIANNPDLEYDLEADFDPEEHNRIMKKFFNDNYYVDADDAGKKPTFEYDPAVDDEPDDWWQSRLKEESPDKATVEADHDSKQRNGQVKLADDDDDHVEEEYEDDANFIMDADYDPNIDYTSQKKKNKKSKRKLEKLKKLPLFDPTTKTFDEYMDEYLKDKIDKLPFTYREVVPNDFGLSTEEILEANEKELNAWVSVKKMSVFRSKHEELADKRRFTPHSTNPEKKRKILPSLYQNSGEPSTDQDLEKKKKKRKKKKVNAEITSSSSQKPDELTETSSEITTEKVLTIDGQTSEKLAVKSKKRKLSETTTDPQENVHAINIKDTKEPQILKKKMKKKHNSIIEIKKAGSQLKELVSENITSEKQIDTISIKDSTEPQSLKQKKNKKKQKSITEVKKVDSEMKELASENRNSKKQIDTINIK</sequence>
<name>A0A0B7AQF2_9EUPU</name>
<dbReference type="AlphaFoldDB" id="A0A0B7AQF2"/>